<accession>A0ABX0R714</accession>
<protein>
    <submittedName>
        <fullName evidence="1">Uncharacterized protein</fullName>
    </submittedName>
</protein>
<evidence type="ECO:0000313" key="1">
    <source>
        <dbReference type="EMBL" id="NIF20569.1"/>
    </source>
</evidence>
<dbReference type="Proteomes" id="UP001515683">
    <property type="component" value="Unassembled WGS sequence"/>
</dbReference>
<organism evidence="1 2">
    <name type="scientific">Candidatus Pantoea multigeneris</name>
    <dbReference type="NCBI Taxonomy" id="2608357"/>
    <lineage>
        <taxon>Bacteria</taxon>
        <taxon>Pseudomonadati</taxon>
        <taxon>Pseudomonadota</taxon>
        <taxon>Gammaproteobacteria</taxon>
        <taxon>Enterobacterales</taxon>
        <taxon>Erwiniaceae</taxon>
        <taxon>Pantoea</taxon>
    </lineage>
</organism>
<dbReference type="EMBL" id="VWXF01000001">
    <property type="protein sequence ID" value="NIF20569.1"/>
    <property type="molecule type" value="Genomic_DNA"/>
</dbReference>
<name>A0ABX0R714_9GAMM</name>
<gene>
    <name evidence="1" type="ORF">F3J40_02910</name>
</gene>
<sequence length="88" mass="9345">MFGAFLYIKGTSFDVVNSMSPSYVMDIIENIASGSRSYNVPPGTALTAQAFMDTPTYSGTKEPTITVSGTTVSWSGTSTAYKIIVWAG</sequence>
<comment type="caution">
    <text evidence="1">The sequence shown here is derived from an EMBL/GenBank/DDBJ whole genome shotgun (WGS) entry which is preliminary data.</text>
</comment>
<dbReference type="RefSeq" id="WP_167012519.1">
    <property type="nucleotide sequence ID" value="NZ_VWXF01000001.1"/>
</dbReference>
<evidence type="ECO:0000313" key="2">
    <source>
        <dbReference type="Proteomes" id="UP001515683"/>
    </source>
</evidence>
<reference evidence="1 2" key="1">
    <citation type="journal article" date="2019" name="bioRxiv">
        <title>Bacteria contribute to plant secondary compound degradation in a generalist herbivore system.</title>
        <authorList>
            <person name="Francoeur C.B."/>
            <person name="Khadempour L."/>
            <person name="Moreira-Soto R.D."/>
            <person name="Gotting K."/>
            <person name="Book A.J."/>
            <person name="Pinto-Tomas A.A."/>
            <person name="Keefover-Ring K."/>
            <person name="Currie C.R."/>
        </authorList>
    </citation>
    <scope>NUCLEOTIDE SEQUENCE [LARGE SCALE GENOMIC DNA]</scope>
    <source>
        <strain evidence="1">Acro-835</strain>
    </source>
</reference>
<proteinExistence type="predicted"/>
<keyword evidence="2" id="KW-1185">Reference proteome</keyword>